<evidence type="ECO:0000313" key="1">
    <source>
        <dbReference type="EMBL" id="KGF48216.1"/>
    </source>
</evidence>
<dbReference type="AlphaFoldDB" id="A0A096ANF2"/>
<organism evidence="1 2">
    <name type="scientific">Veillonella montpellierensis DNF00314</name>
    <dbReference type="NCBI Taxonomy" id="1401067"/>
    <lineage>
        <taxon>Bacteria</taxon>
        <taxon>Bacillati</taxon>
        <taxon>Bacillota</taxon>
        <taxon>Negativicutes</taxon>
        <taxon>Veillonellales</taxon>
        <taxon>Veillonellaceae</taxon>
        <taxon>Veillonella</taxon>
    </lineage>
</organism>
<comment type="caution">
    <text evidence="1">The sequence shown here is derived from an EMBL/GenBank/DDBJ whole genome shotgun (WGS) entry which is preliminary data.</text>
</comment>
<dbReference type="Proteomes" id="UP000029628">
    <property type="component" value="Unassembled WGS sequence"/>
</dbReference>
<dbReference type="RefSeq" id="WP_028256913.1">
    <property type="nucleotide sequence ID" value="NZ_JRNT01000005.1"/>
</dbReference>
<evidence type="ECO:0000313" key="2">
    <source>
        <dbReference type="Proteomes" id="UP000029628"/>
    </source>
</evidence>
<sequence>MNISEHIVGLPWQLVKPILQAASIPFKVTIGGSFNRFFDVSEQGFYVGRVTYQDGEWHILLYRPMITSNFQDCKEVEYAKEIFKT</sequence>
<gene>
    <name evidence="1" type="ORF">HMPREF0872_01090</name>
</gene>
<proteinExistence type="predicted"/>
<keyword evidence="2" id="KW-1185">Reference proteome</keyword>
<reference evidence="1 2" key="1">
    <citation type="submission" date="2014-07" db="EMBL/GenBank/DDBJ databases">
        <authorList>
            <person name="McCorrison J."/>
            <person name="Sanka R."/>
            <person name="Torralba M."/>
            <person name="Gillis M."/>
            <person name="Haft D.H."/>
            <person name="Methe B."/>
            <person name="Sutton G."/>
            <person name="Nelson K.E."/>
        </authorList>
    </citation>
    <scope>NUCLEOTIDE SEQUENCE [LARGE SCALE GENOMIC DNA]</scope>
    <source>
        <strain evidence="1 2">DNF00314</strain>
    </source>
</reference>
<dbReference type="EMBL" id="JRNT01000005">
    <property type="protein sequence ID" value="KGF48216.1"/>
    <property type="molecule type" value="Genomic_DNA"/>
</dbReference>
<protein>
    <submittedName>
        <fullName evidence="1">Uncharacterized protein</fullName>
    </submittedName>
</protein>
<name>A0A096ANF2_9FIRM</name>
<accession>A0A096ANF2</accession>